<protein>
    <submittedName>
        <fullName evidence="2">Uncharacterized protein</fullName>
    </submittedName>
</protein>
<evidence type="ECO:0000313" key="3">
    <source>
        <dbReference type="Proteomes" id="UP000235388"/>
    </source>
</evidence>
<evidence type="ECO:0000256" key="1">
    <source>
        <dbReference type="SAM" id="Phobius"/>
    </source>
</evidence>
<evidence type="ECO:0000313" key="2">
    <source>
        <dbReference type="EMBL" id="PLW06883.1"/>
    </source>
</evidence>
<comment type="caution">
    <text evidence="2">The sequence shown here is derived from an EMBL/GenBank/DDBJ whole genome shotgun (WGS) entry which is preliminary data.</text>
</comment>
<proteinExistence type="predicted"/>
<dbReference type="AlphaFoldDB" id="A0A2N5S0Y1"/>
<keyword evidence="1" id="KW-1133">Transmembrane helix</keyword>
<keyword evidence="3" id="KW-1185">Reference proteome</keyword>
<dbReference type="EMBL" id="PGCJ01001274">
    <property type="protein sequence ID" value="PLW06883.1"/>
    <property type="molecule type" value="Genomic_DNA"/>
</dbReference>
<feature type="transmembrane region" description="Helical" evidence="1">
    <location>
        <begin position="122"/>
        <end position="145"/>
    </location>
</feature>
<organism evidence="2 3">
    <name type="scientific">Puccinia coronata f. sp. avenae</name>
    <dbReference type="NCBI Taxonomy" id="200324"/>
    <lineage>
        <taxon>Eukaryota</taxon>
        <taxon>Fungi</taxon>
        <taxon>Dikarya</taxon>
        <taxon>Basidiomycota</taxon>
        <taxon>Pucciniomycotina</taxon>
        <taxon>Pucciniomycetes</taxon>
        <taxon>Pucciniales</taxon>
        <taxon>Pucciniaceae</taxon>
        <taxon>Puccinia</taxon>
    </lineage>
</organism>
<name>A0A2N5S0Y1_9BASI</name>
<dbReference type="Proteomes" id="UP000235388">
    <property type="component" value="Unassembled WGS sequence"/>
</dbReference>
<sequence length="166" mass="18885">MCLRIQVCVYLLGFLDAPEYKINLTRNQFAPNDLFEMLPRNSALETILFIFSSASSGEADVPRISFGITWLVRAATFTESALELPGLLADYIWIITQKGHITKPLWKSKSTYRCDSHCVHSIVFFLFGLVIKIFNTILPVLLTFLHQHQRQARPSVSTTTANHLKQ</sequence>
<keyword evidence="1" id="KW-0472">Membrane</keyword>
<reference evidence="2 3" key="1">
    <citation type="submission" date="2017-11" db="EMBL/GenBank/DDBJ databases">
        <title>De novo assembly and phasing of dikaryotic genomes from two isolates of Puccinia coronata f. sp. avenae, the causal agent of oat crown rust.</title>
        <authorList>
            <person name="Miller M.E."/>
            <person name="Zhang Y."/>
            <person name="Omidvar V."/>
            <person name="Sperschneider J."/>
            <person name="Schwessinger B."/>
            <person name="Raley C."/>
            <person name="Palmer J.M."/>
            <person name="Garnica D."/>
            <person name="Upadhyaya N."/>
            <person name="Rathjen J."/>
            <person name="Taylor J.M."/>
            <person name="Park R.F."/>
            <person name="Dodds P.N."/>
            <person name="Hirsch C.D."/>
            <person name="Kianian S.F."/>
            <person name="Figueroa M."/>
        </authorList>
    </citation>
    <scope>NUCLEOTIDE SEQUENCE [LARGE SCALE GENOMIC DNA]</scope>
    <source>
        <strain evidence="2">12NC29</strain>
    </source>
</reference>
<keyword evidence="1" id="KW-0812">Transmembrane</keyword>
<accession>A0A2N5S0Y1</accession>
<gene>
    <name evidence="2" type="ORF">PCANC_25535</name>
</gene>